<sequence length="68" mass="8261">MDRQTRIWFYSHAHIALHWSLDITPFLPYKVQVKRVLTFPLGAWTFQPCHCRWSETYGRSDSLSHKRR</sequence>
<organism evidence="1 2">
    <name type="scientific">Elysia crispata</name>
    <name type="common">lettuce slug</name>
    <dbReference type="NCBI Taxonomy" id="231223"/>
    <lineage>
        <taxon>Eukaryota</taxon>
        <taxon>Metazoa</taxon>
        <taxon>Spiralia</taxon>
        <taxon>Lophotrochozoa</taxon>
        <taxon>Mollusca</taxon>
        <taxon>Gastropoda</taxon>
        <taxon>Heterobranchia</taxon>
        <taxon>Euthyneura</taxon>
        <taxon>Panpulmonata</taxon>
        <taxon>Sacoglossa</taxon>
        <taxon>Placobranchoidea</taxon>
        <taxon>Plakobranchidae</taxon>
        <taxon>Elysia</taxon>
    </lineage>
</organism>
<keyword evidence="2" id="KW-1185">Reference proteome</keyword>
<accession>A0AAE1B3V7</accession>
<dbReference type="Proteomes" id="UP001283361">
    <property type="component" value="Unassembled WGS sequence"/>
</dbReference>
<dbReference type="AlphaFoldDB" id="A0AAE1B3V7"/>
<protein>
    <submittedName>
        <fullName evidence="1">Uncharacterized protein</fullName>
    </submittedName>
</protein>
<evidence type="ECO:0000313" key="2">
    <source>
        <dbReference type="Proteomes" id="UP001283361"/>
    </source>
</evidence>
<comment type="caution">
    <text evidence="1">The sequence shown here is derived from an EMBL/GenBank/DDBJ whole genome shotgun (WGS) entry which is preliminary data.</text>
</comment>
<evidence type="ECO:0000313" key="1">
    <source>
        <dbReference type="EMBL" id="KAK3799087.1"/>
    </source>
</evidence>
<proteinExistence type="predicted"/>
<dbReference type="EMBL" id="JAWDGP010000593">
    <property type="protein sequence ID" value="KAK3799087.1"/>
    <property type="molecule type" value="Genomic_DNA"/>
</dbReference>
<gene>
    <name evidence="1" type="ORF">RRG08_051367</name>
</gene>
<reference evidence="1" key="1">
    <citation type="journal article" date="2023" name="G3 (Bethesda)">
        <title>A reference genome for the long-term kleptoplast-retaining sea slug Elysia crispata morphotype clarki.</title>
        <authorList>
            <person name="Eastman K.E."/>
            <person name="Pendleton A.L."/>
            <person name="Shaikh M.A."/>
            <person name="Suttiyut T."/>
            <person name="Ogas R."/>
            <person name="Tomko P."/>
            <person name="Gavelis G."/>
            <person name="Widhalm J.R."/>
            <person name="Wisecaver J.H."/>
        </authorList>
    </citation>
    <scope>NUCLEOTIDE SEQUENCE</scope>
    <source>
        <strain evidence="1">ECLA1</strain>
    </source>
</reference>
<name>A0AAE1B3V7_9GAST</name>